<dbReference type="SUPFAM" id="SSF51197">
    <property type="entry name" value="Clavaminate synthase-like"/>
    <property type="match status" value="1"/>
</dbReference>
<dbReference type="Proteomes" id="UP000827549">
    <property type="component" value="Chromosome 1"/>
</dbReference>
<evidence type="ECO:0000313" key="3">
    <source>
        <dbReference type="Proteomes" id="UP000827549"/>
    </source>
</evidence>
<reference evidence="2" key="1">
    <citation type="submission" date="2023-10" db="EMBL/GenBank/DDBJ databases">
        <authorList>
            <person name="Noh H."/>
        </authorList>
    </citation>
    <scope>NUCLEOTIDE SEQUENCE</scope>
    <source>
        <strain evidence="2">DUCC4014</strain>
    </source>
</reference>
<dbReference type="InterPro" id="IPR010856">
    <property type="entry name" value="Gig2-like"/>
</dbReference>
<organism evidence="2 3">
    <name type="scientific">Vanrija pseudolonga</name>
    <dbReference type="NCBI Taxonomy" id="143232"/>
    <lineage>
        <taxon>Eukaryota</taxon>
        <taxon>Fungi</taxon>
        <taxon>Dikarya</taxon>
        <taxon>Basidiomycota</taxon>
        <taxon>Agaricomycotina</taxon>
        <taxon>Tremellomycetes</taxon>
        <taxon>Trichosporonales</taxon>
        <taxon>Trichosporonaceae</taxon>
        <taxon>Vanrija</taxon>
    </lineage>
</organism>
<proteinExistence type="predicted"/>
<protein>
    <submittedName>
        <fullName evidence="2">Purtative protein YbiU</fullName>
    </submittedName>
</protein>
<keyword evidence="3" id="KW-1185">Reference proteome</keyword>
<dbReference type="GeneID" id="87803527"/>
<feature type="region of interest" description="Disordered" evidence="1">
    <location>
        <begin position="1"/>
        <end position="31"/>
    </location>
</feature>
<dbReference type="RefSeq" id="XP_062622673.1">
    <property type="nucleotide sequence ID" value="XM_062766689.1"/>
</dbReference>
<evidence type="ECO:0000256" key="1">
    <source>
        <dbReference type="SAM" id="MobiDB-lite"/>
    </source>
</evidence>
<sequence>MTTSSHITRLARRGLQTATHATPPPPPPMMSMAALAPKRKPRAEGDIGSVFASLSGEEAAVLPPRFRDLKRQIINDADRAALTASWGRLTARLAQAADEIETAKQDAVPTVAYDDLINADSGTIARIKRAGALVLTGVVPRPEAEGWLRQVEEYVAANPQVKGFPADDKQVFEVYWSKPQLAARAHPRSVAAQRALLSLFASSPASSVSLASPLMYADRLRVRHPGDSRFALGPHMDGGSIERWEDPTYRSVYAAILQGQWEAFDAFEIEARSAANQNLYDGAGACGIFRAFQGWTSLSDTGPGEGTLRVYPLIKEETAYTLLRPLFRELKSKAEVGHEAYLAPDNWVLDTETTDFPGAPPARSQEFNDDTHPHLQLSRSMVSIPRVRPGDQAWWHADTIHAVEAAHRGTGPSAVMYIPTVPLTRVNAAYVRDQLESLRDAVPPPDFPGGTGEQGFVGTGTVGDVVGHTARQAMGIEPFELSPDMPAGERAAREDANKIFGFA</sequence>
<evidence type="ECO:0000313" key="2">
    <source>
        <dbReference type="EMBL" id="WOO76641.1"/>
    </source>
</evidence>
<dbReference type="InterPro" id="IPR027443">
    <property type="entry name" value="IPNS-like_sf"/>
</dbReference>
<dbReference type="PANTHER" id="PTHR30613">
    <property type="entry name" value="UNCHARACTERIZED PROTEIN YBIU-RELATED"/>
    <property type="match status" value="1"/>
</dbReference>
<name>A0AAF0Y2W5_9TREE</name>
<dbReference type="Gene3D" id="2.60.120.330">
    <property type="entry name" value="B-lactam Antibiotic, Isopenicillin N Synthase, Chain"/>
    <property type="match status" value="1"/>
</dbReference>
<accession>A0AAF0Y2W5</accession>
<gene>
    <name evidence="2" type="primary">ybiU</name>
    <name evidence="2" type="ORF">LOC62_01G000268</name>
</gene>
<dbReference type="EMBL" id="CP086714">
    <property type="protein sequence ID" value="WOO76641.1"/>
    <property type="molecule type" value="Genomic_DNA"/>
</dbReference>
<dbReference type="Pfam" id="PF07350">
    <property type="entry name" value="Gig2-like"/>
    <property type="match status" value="1"/>
</dbReference>
<dbReference type="PANTHER" id="PTHR30613:SF1">
    <property type="entry name" value="DUF1479 DOMAIN PROTEIN (AFU_ORTHOLOGUE AFUA_5G09280)"/>
    <property type="match status" value="1"/>
</dbReference>
<dbReference type="AlphaFoldDB" id="A0AAF0Y2W5"/>